<comment type="caution">
    <text evidence="12">The sequence shown here is derived from an EMBL/GenBank/DDBJ whole genome shotgun (WGS) entry which is preliminary data.</text>
</comment>
<evidence type="ECO:0000256" key="7">
    <source>
        <dbReference type="SAM" id="Phobius"/>
    </source>
</evidence>
<keyword evidence="13" id="KW-1185">Reference proteome</keyword>
<feature type="transmembrane region" description="Helical" evidence="7">
    <location>
        <begin position="372"/>
        <end position="392"/>
    </location>
</feature>
<protein>
    <submittedName>
        <fullName evidence="12">ABC transporter permease</fullName>
    </submittedName>
</protein>
<feature type="transmembrane region" description="Helical" evidence="7">
    <location>
        <begin position="310"/>
        <end position="340"/>
    </location>
</feature>
<dbReference type="GO" id="GO:0098797">
    <property type="term" value="C:plasma membrane protein complex"/>
    <property type="evidence" value="ECO:0007669"/>
    <property type="project" value="TreeGrafter"/>
</dbReference>
<dbReference type="EMBL" id="JAIXNE010000003">
    <property type="protein sequence ID" value="MCA6076250.1"/>
    <property type="molecule type" value="Genomic_DNA"/>
</dbReference>
<evidence type="ECO:0000259" key="8">
    <source>
        <dbReference type="Pfam" id="PF02687"/>
    </source>
</evidence>
<keyword evidence="3" id="KW-1003">Cell membrane</keyword>
<evidence type="ECO:0000313" key="12">
    <source>
        <dbReference type="EMBL" id="MCA6077378.1"/>
    </source>
</evidence>
<accession>A0A9X1HUN7</accession>
<dbReference type="EMBL" id="JAIXNE010000004">
    <property type="protein sequence ID" value="MCA6077378.1"/>
    <property type="molecule type" value="Genomic_DNA"/>
</dbReference>
<organism evidence="12 13">
    <name type="scientific">Fulvivirga sedimenti</name>
    <dbReference type="NCBI Taxonomy" id="2879465"/>
    <lineage>
        <taxon>Bacteria</taxon>
        <taxon>Pseudomonadati</taxon>
        <taxon>Bacteroidota</taxon>
        <taxon>Cytophagia</taxon>
        <taxon>Cytophagales</taxon>
        <taxon>Fulvivirgaceae</taxon>
        <taxon>Fulvivirga</taxon>
    </lineage>
</organism>
<sequence>MKMLLTIAWRNVWRSRGRSLVVIGSIVVGIWALIAMLGFMNGFTISYVNGAIRYEISHIQIHHPKFQDDYDIHYFIPDGFEVAEKISDKPGIKAVSPRSVVDGMISSPRKASGVRIMGIIPDAEKRVTRHDSLIVEGDYFTGDLRNPVVLGKELAEELKVGLGDKVVLTFQDMDRNLVAGAFRVEGLLETTSPAINKARSYVQIEDLNRILGTSDDIHEIALLADNPDQVPALRSELESMLPEMDAESWQTIAPELELFLSMTDSMLWVLIGIIMIALVFGIINTMLMAVLERFRELGMLMAIGMNRMRIFLMIVIETLFLSLVGGPLGVLAGLLTIHWLGIHGIDLSAYSEGLKEFGYSNILYPFVENKTYVIAAVGVVITAILGALYPAFKAIRLNPTEALHTV</sequence>
<dbReference type="PANTHER" id="PTHR30489">
    <property type="entry name" value="LIPOPROTEIN-RELEASING SYSTEM TRANSMEMBRANE PROTEIN LOLE"/>
    <property type="match status" value="1"/>
</dbReference>
<dbReference type="Pfam" id="PF02687">
    <property type="entry name" value="FtsX"/>
    <property type="match status" value="1"/>
</dbReference>
<dbReference type="InterPro" id="IPR025857">
    <property type="entry name" value="MacB_PCD"/>
</dbReference>
<dbReference type="InterPro" id="IPR051447">
    <property type="entry name" value="Lipoprotein-release_system"/>
</dbReference>
<dbReference type="PANTHER" id="PTHR30489:SF0">
    <property type="entry name" value="LIPOPROTEIN-RELEASING SYSTEM TRANSMEMBRANE PROTEIN LOLE"/>
    <property type="match status" value="1"/>
</dbReference>
<evidence type="ECO:0000259" key="9">
    <source>
        <dbReference type="Pfam" id="PF12704"/>
    </source>
</evidence>
<comment type="similarity">
    <text evidence="2">Belongs to the ABC-4 integral membrane protein family. LolC/E subfamily.</text>
</comment>
<evidence type="ECO:0000313" key="10">
    <source>
        <dbReference type="EMBL" id="MCA6075073.1"/>
    </source>
</evidence>
<evidence type="ECO:0000256" key="3">
    <source>
        <dbReference type="ARBA" id="ARBA00022475"/>
    </source>
</evidence>
<evidence type="ECO:0000256" key="1">
    <source>
        <dbReference type="ARBA" id="ARBA00004651"/>
    </source>
</evidence>
<feature type="domain" description="ABC3 transporter permease C-terminal" evidence="8">
    <location>
        <begin position="269"/>
        <end position="399"/>
    </location>
</feature>
<feature type="transmembrane region" description="Helical" evidence="7">
    <location>
        <begin position="266"/>
        <end position="290"/>
    </location>
</feature>
<evidence type="ECO:0000313" key="11">
    <source>
        <dbReference type="EMBL" id="MCA6076250.1"/>
    </source>
</evidence>
<name>A0A9X1HUN7_9BACT</name>
<dbReference type="Proteomes" id="UP001139409">
    <property type="component" value="Unassembled WGS sequence"/>
</dbReference>
<evidence type="ECO:0000313" key="13">
    <source>
        <dbReference type="Proteomes" id="UP001139409"/>
    </source>
</evidence>
<gene>
    <name evidence="10" type="ORF">LDX50_09340</name>
    <name evidence="11" type="ORF">LDX50_15310</name>
    <name evidence="12" type="ORF">LDX50_21030</name>
</gene>
<reference evidence="12" key="1">
    <citation type="submission" date="2021-09" db="EMBL/GenBank/DDBJ databases">
        <title>Fulvivirga sp. isolated from coastal sediment.</title>
        <authorList>
            <person name="Yu H."/>
        </authorList>
    </citation>
    <scope>NUCLEOTIDE SEQUENCE</scope>
    <source>
        <strain evidence="12">1062</strain>
    </source>
</reference>
<dbReference type="Pfam" id="PF12704">
    <property type="entry name" value="MacB_PCD"/>
    <property type="match status" value="1"/>
</dbReference>
<dbReference type="GO" id="GO:0044874">
    <property type="term" value="P:lipoprotein localization to outer membrane"/>
    <property type="evidence" value="ECO:0007669"/>
    <property type="project" value="TreeGrafter"/>
</dbReference>
<dbReference type="EMBL" id="JAIXNE010000002">
    <property type="protein sequence ID" value="MCA6075073.1"/>
    <property type="molecule type" value="Genomic_DNA"/>
</dbReference>
<evidence type="ECO:0000256" key="5">
    <source>
        <dbReference type="ARBA" id="ARBA00022989"/>
    </source>
</evidence>
<keyword evidence="6 7" id="KW-0472">Membrane</keyword>
<feature type="transmembrane region" description="Helical" evidence="7">
    <location>
        <begin position="20"/>
        <end position="40"/>
    </location>
</feature>
<feature type="domain" description="MacB-like periplasmic core" evidence="9">
    <location>
        <begin position="19"/>
        <end position="239"/>
    </location>
</feature>
<dbReference type="InterPro" id="IPR003838">
    <property type="entry name" value="ABC3_permease_C"/>
</dbReference>
<evidence type="ECO:0000256" key="2">
    <source>
        <dbReference type="ARBA" id="ARBA00005236"/>
    </source>
</evidence>
<proteinExistence type="inferred from homology"/>
<dbReference type="RefSeq" id="WP_225698179.1">
    <property type="nucleotide sequence ID" value="NZ_JAIXNE010000002.1"/>
</dbReference>
<evidence type="ECO:0000256" key="6">
    <source>
        <dbReference type="ARBA" id="ARBA00023136"/>
    </source>
</evidence>
<keyword evidence="4 7" id="KW-0812">Transmembrane</keyword>
<dbReference type="AlphaFoldDB" id="A0A9X1HUN7"/>
<keyword evidence="5 7" id="KW-1133">Transmembrane helix</keyword>
<comment type="subcellular location">
    <subcellularLocation>
        <location evidence="1">Cell membrane</location>
        <topology evidence="1">Multi-pass membrane protein</topology>
    </subcellularLocation>
</comment>
<evidence type="ECO:0000256" key="4">
    <source>
        <dbReference type="ARBA" id="ARBA00022692"/>
    </source>
</evidence>